<gene>
    <name evidence="1" type="ORF">F2Q69_00030488</name>
</gene>
<sequence>MAPLFRSGVLGEHVFDLGQSGQELRFSVSALCRLSALSLFSSGFGFRQGRLRPSICMRLLLCLLGSLCSWCCQGIPWGLACSSSPSCRRVSLELIPVLGVDARRFTRFFVGSAECRYIEGDSYLESKAPGCGSHRNSIFCSGSHLFPSVTLVVWSCIPSYPSIGGLAKLRGNGVNQLEQRFGQAEIYRVWSHGLSKAP</sequence>
<dbReference type="AlphaFoldDB" id="A0A8S9S0I3"/>
<evidence type="ECO:0000313" key="2">
    <source>
        <dbReference type="Proteomes" id="UP000712600"/>
    </source>
</evidence>
<dbReference type="Proteomes" id="UP000712600">
    <property type="component" value="Unassembled WGS sequence"/>
</dbReference>
<protein>
    <submittedName>
        <fullName evidence="1">Uncharacterized protein</fullName>
    </submittedName>
</protein>
<organism evidence="1 2">
    <name type="scientific">Brassica cretica</name>
    <name type="common">Mustard</name>
    <dbReference type="NCBI Taxonomy" id="69181"/>
    <lineage>
        <taxon>Eukaryota</taxon>
        <taxon>Viridiplantae</taxon>
        <taxon>Streptophyta</taxon>
        <taxon>Embryophyta</taxon>
        <taxon>Tracheophyta</taxon>
        <taxon>Spermatophyta</taxon>
        <taxon>Magnoliopsida</taxon>
        <taxon>eudicotyledons</taxon>
        <taxon>Gunneridae</taxon>
        <taxon>Pentapetalae</taxon>
        <taxon>rosids</taxon>
        <taxon>malvids</taxon>
        <taxon>Brassicales</taxon>
        <taxon>Brassicaceae</taxon>
        <taxon>Brassiceae</taxon>
        <taxon>Brassica</taxon>
    </lineage>
</organism>
<comment type="caution">
    <text evidence="1">The sequence shown here is derived from an EMBL/GenBank/DDBJ whole genome shotgun (WGS) entry which is preliminary data.</text>
</comment>
<evidence type="ECO:0000313" key="1">
    <source>
        <dbReference type="EMBL" id="KAF3586560.1"/>
    </source>
</evidence>
<reference evidence="1" key="1">
    <citation type="submission" date="2019-12" db="EMBL/GenBank/DDBJ databases">
        <title>Genome sequencing and annotation of Brassica cretica.</title>
        <authorList>
            <person name="Studholme D.J."/>
            <person name="Sarris P."/>
        </authorList>
    </citation>
    <scope>NUCLEOTIDE SEQUENCE</scope>
    <source>
        <strain evidence="1">PFS-109/04</strain>
        <tissue evidence="1">Leaf</tissue>
    </source>
</reference>
<dbReference type="EMBL" id="QGKX02000088">
    <property type="protein sequence ID" value="KAF3586560.1"/>
    <property type="molecule type" value="Genomic_DNA"/>
</dbReference>
<accession>A0A8S9S0I3</accession>
<name>A0A8S9S0I3_BRACR</name>
<proteinExistence type="predicted"/>